<dbReference type="InterPro" id="IPR002656">
    <property type="entry name" value="Acyl_transf_3_dom"/>
</dbReference>
<keyword evidence="3" id="KW-0378">Hydrolase</keyword>
<keyword evidence="3" id="KW-0012">Acyltransferase</keyword>
<dbReference type="Pfam" id="PF01757">
    <property type="entry name" value="Acyl_transf_3"/>
    <property type="match status" value="1"/>
</dbReference>
<keyword evidence="1" id="KW-0472">Membrane</keyword>
<dbReference type="PANTHER" id="PTHR23028">
    <property type="entry name" value="ACETYLTRANSFERASE"/>
    <property type="match status" value="1"/>
</dbReference>
<feature type="transmembrane region" description="Helical" evidence="1">
    <location>
        <begin position="186"/>
        <end position="211"/>
    </location>
</feature>
<dbReference type="EMBL" id="FWYC01000003">
    <property type="protein sequence ID" value="SMC61626.1"/>
    <property type="molecule type" value="Genomic_DNA"/>
</dbReference>
<dbReference type="GO" id="GO:0000271">
    <property type="term" value="P:polysaccharide biosynthetic process"/>
    <property type="evidence" value="ECO:0007669"/>
    <property type="project" value="TreeGrafter"/>
</dbReference>
<keyword evidence="4" id="KW-1185">Reference proteome</keyword>
<dbReference type="eggNOG" id="COG1835">
    <property type="taxonomic scope" value="Bacteria"/>
</dbReference>
<evidence type="ECO:0000313" key="4">
    <source>
        <dbReference type="Proteomes" id="UP000192840"/>
    </source>
</evidence>
<feature type="transmembrane region" description="Helical" evidence="1">
    <location>
        <begin position="117"/>
        <end position="135"/>
    </location>
</feature>
<dbReference type="STRING" id="40571.SAMN05660733_00747"/>
<reference evidence="4" key="1">
    <citation type="submission" date="2017-04" db="EMBL/GenBank/DDBJ databases">
        <authorList>
            <person name="Varghese N."/>
            <person name="Submissions S."/>
        </authorList>
    </citation>
    <scope>NUCLEOTIDE SEQUENCE [LARGE SCALE GENOMIC DNA]</scope>
    <source>
        <strain evidence="4">DSM 44073</strain>
    </source>
</reference>
<feature type="transmembrane region" description="Helical" evidence="1">
    <location>
        <begin position="147"/>
        <end position="166"/>
    </location>
</feature>
<dbReference type="GO" id="GO:0016020">
    <property type="term" value="C:membrane"/>
    <property type="evidence" value="ECO:0007669"/>
    <property type="project" value="TreeGrafter"/>
</dbReference>
<dbReference type="Proteomes" id="UP000192840">
    <property type="component" value="Unassembled WGS sequence"/>
</dbReference>
<feature type="transmembrane region" description="Helical" evidence="1">
    <location>
        <begin position="66"/>
        <end position="85"/>
    </location>
</feature>
<feature type="transmembrane region" description="Helical" evidence="1">
    <location>
        <begin position="253"/>
        <end position="274"/>
    </location>
</feature>
<feature type="transmembrane region" description="Helical" evidence="1">
    <location>
        <begin position="38"/>
        <end position="59"/>
    </location>
</feature>
<keyword evidence="1" id="KW-0812">Transmembrane</keyword>
<organism evidence="3 4">
    <name type="scientific">Lentzea albidocapillata</name>
    <dbReference type="NCBI Taxonomy" id="40571"/>
    <lineage>
        <taxon>Bacteria</taxon>
        <taxon>Bacillati</taxon>
        <taxon>Actinomycetota</taxon>
        <taxon>Actinomycetes</taxon>
        <taxon>Pseudonocardiales</taxon>
        <taxon>Pseudonocardiaceae</taxon>
        <taxon>Lentzea</taxon>
    </lineage>
</organism>
<feature type="domain" description="Acyltransferase 3" evidence="2">
    <location>
        <begin position="2"/>
        <end position="305"/>
    </location>
</feature>
<evidence type="ECO:0000259" key="2">
    <source>
        <dbReference type="Pfam" id="PF01757"/>
    </source>
</evidence>
<keyword evidence="1" id="KW-1133">Transmembrane helix</keyword>
<dbReference type="AlphaFoldDB" id="A0A1W2ALQ8"/>
<keyword evidence="3" id="KW-0808">Transferase</keyword>
<evidence type="ECO:0000256" key="1">
    <source>
        <dbReference type="SAM" id="Phobius"/>
    </source>
</evidence>
<proteinExistence type="predicted"/>
<dbReference type="GO" id="GO:0016787">
    <property type="term" value="F:hydrolase activity"/>
    <property type="evidence" value="ECO:0007669"/>
    <property type="project" value="UniProtKB-KW"/>
</dbReference>
<name>A0A1W2ALQ8_9PSEU</name>
<dbReference type="PANTHER" id="PTHR23028:SF131">
    <property type="entry name" value="BLR2367 PROTEIN"/>
    <property type="match status" value="1"/>
</dbReference>
<dbReference type="OrthoDB" id="3660600at2"/>
<sequence>MAILLVVLQHATWGGPLLMPELGTRPFEMSVQVGASTLMVISAYFVCQTLSSSGAWLLLRNRLGRMLPPFAVASVITYAVTRWFGPDALGRDGDDLVATLLVLPPGLSAELDLVDPSYWTVPLQVLAFVTAAVLWRTRSRNGWRLRMVLWAAVIAPIVISAVVLPLDDSGRLAALHGDLGVHRTHLFAAGAALWLWATGRAGPTLLLLIPAAVGAHHFHTEDLPSSLALGMACGLIATAATGPDWSHPTLRPLIWLAGISYGIYLVNHSIGYTVMYQLQQAGASPTTQCAAMVAASIALGWLLTRAVERPVAKWITTAWPDAIPAPNPTSFGPR</sequence>
<dbReference type="GO" id="GO:0016747">
    <property type="term" value="F:acyltransferase activity, transferring groups other than amino-acyl groups"/>
    <property type="evidence" value="ECO:0007669"/>
    <property type="project" value="InterPro"/>
</dbReference>
<protein>
    <submittedName>
        <fullName evidence="3">Peptidoglycan/LPS O-acetylase OafA/YrhL, contains acyltransferase and SGNH-hydrolase domains</fullName>
    </submittedName>
</protein>
<evidence type="ECO:0000313" key="3">
    <source>
        <dbReference type="EMBL" id="SMC61626.1"/>
    </source>
</evidence>
<accession>A0A1W2ALQ8</accession>
<gene>
    <name evidence="3" type="ORF">SAMN05660733_00747</name>
</gene>
<feature type="transmembrane region" description="Helical" evidence="1">
    <location>
        <begin position="286"/>
        <end position="304"/>
    </location>
</feature>
<dbReference type="InterPro" id="IPR050879">
    <property type="entry name" value="Acyltransferase_3"/>
</dbReference>